<sequence length="203" mass="22008">MSTGTLGLCTIFLILTCAANPASLSSYTKDSKGTNLLSTTANQAPGHGVQTSVHDRVHNASSMTPLAPRSLSWKNPNGSWNLLFNDWEAFPPSSATAKAISGMYAAMHTTLVANRSELMTPAEVLSLTYGGLRFTFHAIEQAIPWGMVEHVLRRMRDLARVGLTGLFTVAVYYLKGSIIWSTVLVVLILMPNAPAEVRQNMIT</sequence>
<comment type="caution">
    <text evidence="3">The sequence shown here is derived from an EMBL/GenBank/DDBJ whole genome shotgun (WGS) entry which is preliminary data.</text>
</comment>
<keyword evidence="1" id="KW-1133">Transmembrane helix</keyword>
<feature type="signal peptide" evidence="2">
    <location>
        <begin position="1"/>
        <end position="19"/>
    </location>
</feature>
<evidence type="ECO:0000313" key="3">
    <source>
        <dbReference type="EMBL" id="CAF9925976.1"/>
    </source>
</evidence>
<evidence type="ECO:0000256" key="1">
    <source>
        <dbReference type="SAM" id="Phobius"/>
    </source>
</evidence>
<dbReference type="OrthoDB" id="10301050at2759"/>
<organism evidence="3 4">
    <name type="scientific">Alectoria fallacina</name>
    <dbReference type="NCBI Taxonomy" id="1903189"/>
    <lineage>
        <taxon>Eukaryota</taxon>
        <taxon>Fungi</taxon>
        <taxon>Dikarya</taxon>
        <taxon>Ascomycota</taxon>
        <taxon>Pezizomycotina</taxon>
        <taxon>Lecanoromycetes</taxon>
        <taxon>OSLEUM clade</taxon>
        <taxon>Lecanoromycetidae</taxon>
        <taxon>Lecanorales</taxon>
        <taxon>Lecanorineae</taxon>
        <taxon>Parmeliaceae</taxon>
        <taxon>Alectoria</taxon>
    </lineage>
</organism>
<protein>
    <submittedName>
        <fullName evidence="3">Uncharacterized protein</fullName>
    </submittedName>
</protein>
<name>A0A8H3FHC4_9LECA</name>
<keyword evidence="4" id="KW-1185">Reference proteome</keyword>
<keyword evidence="2" id="KW-0732">Signal</keyword>
<dbReference type="AlphaFoldDB" id="A0A8H3FHC4"/>
<keyword evidence="1" id="KW-0472">Membrane</keyword>
<dbReference type="EMBL" id="CAJPDR010000209">
    <property type="protein sequence ID" value="CAF9925976.1"/>
    <property type="molecule type" value="Genomic_DNA"/>
</dbReference>
<feature type="transmembrane region" description="Helical" evidence="1">
    <location>
        <begin position="170"/>
        <end position="190"/>
    </location>
</feature>
<dbReference type="Proteomes" id="UP000664203">
    <property type="component" value="Unassembled WGS sequence"/>
</dbReference>
<accession>A0A8H3FHC4</accession>
<evidence type="ECO:0000313" key="4">
    <source>
        <dbReference type="Proteomes" id="UP000664203"/>
    </source>
</evidence>
<evidence type="ECO:0000256" key="2">
    <source>
        <dbReference type="SAM" id="SignalP"/>
    </source>
</evidence>
<gene>
    <name evidence="3" type="ORF">ALECFALPRED_003265</name>
</gene>
<keyword evidence="1" id="KW-0812">Transmembrane</keyword>
<proteinExistence type="predicted"/>
<reference evidence="3" key="1">
    <citation type="submission" date="2021-03" db="EMBL/GenBank/DDBJ databases">
        <authorList>
            <person name="Tagirdzhanova G."/>
        </authorList>
    </citation>
    <scope>NUCLEOTIDE SEQUENCE</scope>
</reference>
<feature type="chain" id="PRO_5034723348" evidence="2">
    <location>
        <begin position="20"/>
        <end position="203"/>
    </location>
</feature>